<evidence type="ECO:0000256" key="2">
    <source>
        <dbReference type="ARBA" id="ARBA00022679"/>
    </source>
</evidence>
<keyword evidence="1" id="KW-0328">Glycosyltransferase</keyword>
<dbReference type="GO" id="GO:0016757">
    <property type="term" value="F:glycosyltransferase activity"/>
    <property type="evidence" value="ECO:0007669"/>
    <property type="project" value="UniProtKB-KW"/>
</dbReference>
<keyword evidence="2" id="KW-0808">Transferase</keyword>
<dbReference type="SUPFAM" id="SSF53448">
    <property type="entry name" value="Nucleotide-diphospho-sugar transferases"/>
    <property type="match status" value="1"/>
</dbReference>
<evidence type="ECO:0000313" key="4">
    <source>
        <dbReference type="EMBL" id="PHU40942.1"/>
    </source>
</evidence>
<dbReference type="Proteomes" id="UP000224317">
    <property type="component" value="Unassembled WGS sequence"/>
</dbReference>
<accession>A0A2G3ECC2</accession>
<dbReference type="RefSeq" id="WP_090154064.1">
    <property type="nucleotide sequence ID" value="NZ_PDYH01000010.1"/>
</dbReference>
<dbReference type="AlphaFoldDB" id="A0A2G3ECC2"/>
<sequence>MKKKLSVIIPVYNQLEYFKKCLDSVVNQTYSNLEIICVDDGSTDGAQDYLDEVASKDSRVIAIHQKNSGESHARNVGLMQANGDYITFVDCDDWIEEDMYDSMMRVAEEEDLDLVACSWYKVKEEKPVKVENELNVSSNLIDNEELLDYVYKRDLYRNFAYIWNKIYKREILEDEGTLRRFDEDIYLGADVTYLARAILKANRAKYMDRPFYHYTFRVGSGSHSNDISKARDLTESYKETVELLKNAKVKEETVNYAIRILVYHAIEGIEIAIEKEDSTAKKYFREIMLSYESVYLELNKNYPDRVELYKRLINN</sequence>
<keyword evidence="5" id="KW-1185">Reference proteome</keyword>
<comment type="caution">
    <text evidence="4">The sequence shown here is derived from an EMBL/GenBank/DDBJ whole genome shotgun (WGS) entry which is preliminary data.</text>
</comment>
<feature type="domain" description="Glycosyltransferase 2-like" evidence="3">
    <location>
        <begin position="6"/>
        <end position="145"/>
    </location>
</feature>
<dbReference type="CDD" id="cd00761">
    <property type="entry name" value="Glyco_tranf_GTA_type"/>
    <property type="match status" value="1"/>
</dbReference>
<dbReference type="InterPro" id="IPR029044">
    <property type="entry name" value="Nucleotide-diphossugar_trans"/>
</dbReference>
<proteinExistence type="predicted"/>
<name>A0A2G3ECC2_9FIRM</name>
<dbReference type="Gene3D" id="3.90.550.10">
    <property type="entry name" value="Spore Coat Polysaccharide Biosynthesis Protein SpsA, Chain A"/>
    <property type="match status" value="1"/>
</dbReference>
<dbReference type="Pfam" id="PF00535">
    <property type="entry name" value="Glycos_transf_2"/>
    <property type="match status" value="1"/>
</dbReference>
<evidence type="ECO:0000256" key="1">
    <source>
        <dbReference type="ARBA" id="ARBA00022676"/>
    </source>
</evidence>
<dbReference type="EMBL" id="PDYH01000010">
    <property type="protein sequence ID" value="PHU40942.1"/>
    <property type="molecule type" value="Genomic_DNA"/>
</dbReference>
<evidence type="ECO:0000313" key="5">
    <source>
        <dbReference type="Proteomes" id="UP000224317"/>
    </source>
</evidence>
<organism evidence="4 5">
    <name type="scientific">Pseudobutyrivibrio ruminis</name>
    <dbReference type="NCBI Taxonomy" id="46206"/>
    <lineage>
        <taxon>Bacteria</taxon>
        <taxon>Bacillati</taxon>
        <taxon>Bacillota</taxon>
        <taxon>Clostridia</taxon>
        <taxon>Lachnospirales</taxon>
        <taxon>Lachnospiraceae</taxon>
        <taxon>Pseudobutyrivibrio</taxon>
    </lineage>
</organism>
<dbReference type="PANTHER" id="PTHR22916">
    <property type="entry name" value="GLYCOSYLTRANSFERASE"/>
    <property type="match status" value="1"/>
</dbReference>
<protein>
    <recommendedName>
        <fullName evidence="3">Glycosyltransferase 2-like domain-containing protein</fullName>
    </recommendedName>
</protein>
<reference evidence="4" key="1">
    <citation type="submission" date="2017-10" db="EMBL/GenBank/DDBJ databases">
        <title>Resolving the taxonomy of Roseburia spp., Eubacterium rectale and Agathobacter spp. through phylogenomic analysis.</title>
        <authorList>
            <person name="Sheridan P.O."/>
            <person name="Walker A.W."/>
            <person name="Duncan S.H."/>
            <person name="Scott K.P."/>
            <person name="Toole P.W.O."/>
            <person name="Luis P."/>
            <person name="Flint H.J."/>
        </authorList>
    </citation>
    <scope>NUCLEOTIDE SEQUENCE [LARGE SCALE GENOMIC DNA]</scope>
    <source>
        <strain evidence="4">JK10</strain>
    </source>
</reference>
<evidence type="ECO:0000259" key="3">
    <source>
        <dbReference type="Pfam" id="PF00535"/>
    </source>
</evidence>
<gene>
    <name evidence="4" type="ORF">CSX00_03055</name>
</gene>
<dbReference type="PANTHER" id="PTHR22916:SF51">
    <property type="entry name" value="GLYCOSYLTRANSFERASE EPSH-RELATED"/>
    <property type="match status" value="1"/>
</dbReference>
<dbReference type="InterPro" id="IPR001173">
    <property type="entry name" value="Glyco_trans_2-like"/>
</dbReference>